<feature type="region of interest" description="Disordered" evidence="14">
    <location>
        <begin position="1374"/>
        <end position="1430"/>
    </location>
</feature>
<dbReference type="Pfam" id="PF01453">
    <property type="entry name" value="B_lectin"/>
    <property type="match status" value="2"/>
</dbReference>
<evidence type="ECO:0000256" key="7">
    <source>
        <dbReference type="ARBA" id="ARBA00022840"/>
    </source>
</evidence>
<feature type="domain" description="Bulb-type lectin" evidence="17">
    <location>
        <begin position="56"/>
        <end position="184"/>
    </location>
</feature>
<evidence type="ECO:0000256" key="6">
    <source>
        <dbReference type="ARBA" id="ARBA00022741"/>
    </source>
</evidence>
<dbReference type="PROSITE" id="PS50948">
    <property type="entry name" value="PAN"/>
    <property type="match status" value="1"/>
</dbReference>
<sequence length="1430" mass="159712">MCSPWNADNQIYRPGKSQFFALPDSVHEMATCRFSSCVLSMIVLILSIHENPLHAVDTLTANQPLSGDQKLISQDGKFALGFFQPAAGGSSGKWYIGIWYNKIPVQTVVWVANRDTPIYDIASSNLTISADGNLVLLVKHLKIPVWSSNITNNTATNSTVAVLLDTGNLVIRQDSNTSNAIWQSFDHLTDTWLPGSKLSHNKVTGVINHLISWKEPSDPAPGMFSLQMDPSGANQYTLLWNNSIEYWASGNWIGDSFTGVPEMSPESAYPNSAYTFQFIDNDQEVSFMYNVTDDVLLTRNVIDMSGQTQAWVWVDAAQAWVLYFSQPKLMCDVYGICGAYSKCSSNAVFSCTCLKGFSESPRNGNPGNQTAGCRRNVPLQCGHDDSAKVKNQEFLHDQWCPFARQGTRRRCCQRSWLLAASEHPDSRREKHWSIIGIIIVGLTVVSIGVAILYFLHVRGRIGHIYRGDGSMINFRYNDLQFITRNFTERVFGSVFKGIIPDTATVAVKRLEGLRQGKKEFRAEVSTIGKIHHKNLIRLLGFCCGGSKMLLVYEYMPNGSLEQHLFGKSNLTLSWTTRYQIAVGIAKGLAYLHEGCRDCIIHFDIKPQNILLDESFVPKVADFGLSKLIGHDFSRVLTSMRGTLGYLAPEWLSGQAITSKAYVFSYGMMLFEIISGKRNIEHGASTSSSMLVAEEIPKRGEVHRLFDPELVGDANAEELNRVCKVACWCIQNHPDFWPSMREIIQILEVLKPVETPPVPRWYIGIWYNKIPVQTVAWVANRDKPITDPASSNLTILNDGNIVLLVNHSESPVWSTNIANNTIASSPVAVLLDSGNLVVRHESNTSEVLWQSFDNFTDTWLPGNKLSRNKKTGVIKRMISWKDRADPAPGMFSIQLDPSGATQYILLWNSSSVYWVSGNWTGNTYTGVPELSPTNSDPNSAYTFQFVDNDQETYFNYTVKNDAQLTRGVIDVSGHFQAWVWADAAQAWQLFFAQPKAKCSVYGMCGAYSKCSENAELSCSCLKGFSESYPNSWRLGDQTAGCRRNLPLQCGNNGSVKAKQDRFFMISSVKLPDMAHTRDVTNVHNCELTCLKNCSCSAYSYNGSFGSVYKGILPDATTLAVKKLEGLRQGEKQFRAEVSTIGNIQHINLIRLLGFCSEGAKRLLVYEYMPNGSLDHHLFQNNSAISSWKRRYQIAIGIAKGLAYLHDGCRDCIIHCDIKPQNILLDMSFTPKVADFGMAKLLGRDFSRVLTSIRGTIGYLAPEWISGESITTKADVFSYEMMLFEIISRKRNLTQTETRTEIFFPVLVARKLVQGEVLTLLDSELVDDVNLEELERACKVACWCIQDDESSRPTMAEVLQMLEGLVDIEVPPAPRYLQNGGATVKQEANRHKPRSGDRDGDTKKGTGKPHPSFSGFYKYSFSESGPKARRFG</sequence>
<evidence type="ECO:0000256" key="15">
    <source>
        <dbReference type="SAM" id="Phobius"/>
    </source>
</evidence>
<protein>
    <recommendedName>
        <fullName evidence="2">non-specific serine/threonine protein kinase</fullName>
        <ecNumber evidence="2">2.7.11.1</ecNumber>
    </recommendedName>
</protein>
<feature type="domain" description="Apple" evidence="18">
    <location>
        <begin position="1048"/>
        <end position="1136"/>
    </location>
</feature>
<keyword evidence="9 15" id="KW-0472">Membrane</keyword>
<keyword evidence="10" id="KW-1015">Disulfide bond</keyword>
<evidence type="ECO:0000256" key="10">
    <source>
        <dbReference type="ARBA" id="ARBA00023157"/>
    </source>
</evidence>
<accession>A0A0D3EX87</accession>
<dbReference type="FunFam" id="2.90.10.30:FF:000003">
    <property type="entry name" value="Os04g0303100 protein"/>
    <property type="match status" value="2"/>
</dbReference>
<dbReference type="InterPro" id="IPR000719">
    <property type="entry name" value="Prot_kinase_dom"/>
</dbReference>
<dbReference type="SUPFAM" id="SSF51110">
    <property type="entry name" value="alpha-D-mannose-specific plant lectins"/>
    <property type="match status" value="2"/>
</dbReference>
<dbReference type="FunFam" id="2.90.10.10:FF:000002">
    <property type="entry name" value="Serine/threonine-protein kinase"/>
    <property type="match status" value="1"/>
</dbReference>
<keyword evidence="3" id="KW-0808">Transferase</keyword>
<keyword evidence="4 15" id="KW-0812">Transmembrane</keyword>
<dbReference type="PROSITE" id="PS50927">
    <property type="entry name" value="BULB_LECTIN"/>
    <property type="match status" value="2"/>
</dbReference>
<dbReference type="Pfam" id="PF00954">
    <property type="entry name" value="S_locus_glycop"/>
    <property type="match status" value="2"/>
</dbReference>
<dbReference type="InterPro" id="IPR036426">
    <property type="entry name" value="Bulb-type_lectin_dom_sf"/>
</dbReference>
<dbReference type="Gene3D" id="1.10.510.10">
    <property type="entry name" value="Transferase(Phosphotransferase) domain 1"/>
    <property type="match status" value="2"/>
</dbReference>
<dbReference type="HOGENOM" id="CLU_000288_178_5_1"/>
<dbReference type="GO" id="GO:0016020">
    <property type="term" value="C:membrane"/>
    <property type="evidence" value="ECO:0007669"/>
    <property type="project" value="UniProtKB-SubCell"/>
</dbReference>
<comment type="catalytic activity">
    <reaction evidence="13">
        <text>L-seryl-[protein] + ATP = O-phospho-L-seryl-[protein] + ADP + H(+)</text>
        <dbReference type="Rhea" id="RHEA:17989"/>
        <dbReference type="Rhea" id="RHEA-COMP:9863"/>
        <dbReference type="Rhea" id="RHEA-COMP:11604"/>
        <dbReference type="ChEBI" id="CHEBI:15378"/>
        <dbReference type="ChEBI" id="CHEBI:29999"/>
        <dbReference type="ChEBI" id="CHEBI:30616"/>
        <dbReference type="ChEBI" id="CHEBI:83421"/>
        <dbReference type="ChEBI" id="CHEBI:456216"/>
        <dbReference type="EC" id="2.7.11.1"/>
    </reaction>
</comment>
<keyword evidence="11" id="KW-0675">Receptor</keyword>
<evidence type="ECO:0000256" key="14">
    <source>
        <dbReference type="SAM" id="MobiDB-lite"/>
    </source>
</evidence>
<feature type="compositionally biased region" description="Basic and acidic residues" evidence="14">
    <location>
        <begin position="1385"/>
        <end position="1402"/>
    </location>
</feature>
<evidence type="ECO:0000313" key="19">
    <source>
        <dbReference type="EnsemblPlants" id="OBART01G40020.1"/>
    </source>
</evidence>
<dbReference type="PROSITE" id="PS50011">
    <property type="entry name" value="PROTEIN_KINASE_DOM"/>
    <property type="match status" value="2"/>
</dbReference>
<feature type="domain" description="Protein kinase" evidence="16">
    <location>
        <begin position="1092"/>
        <end position="1364"/>
    </location>
</feature>
<dbReference type="FunFam" id="1.10.510.10:FF:001427">
    <property type="entry name" value="Serine/threonine-protein kinase"/>
    <property type="match status" value="1"/>
</dbReference>
<feature type="domain" description="Protein kinase" evidence="16">
    <location>
        <begin position="480"/>
        <end position="749"/>
    </location>
</feature>
<dbReference type="InterPro" id="IPR011009">
    <property type="entry name" value="Kinase-like_dom_sf"/>
</dbReference>
<dbReference type="CDD" id="cd00028">
    <property type="entry name" value="B_lectin"/>
    <property type="match status" value="2"/>
</dbReference>
<evidence type="ECO:0000256" key="5">
    <source>
        <dbReference type="ARBA" id="ARBA00022729"/>
    </source>
</evidence>
<evidence type="ECO:0000313" key="20">
    <source>
        <dbReference type="Proteomes" id="UP000026960"/>
    </source>
</evidence>
<evidence type="ECO:0000256" key="4">
    <source>
        <dbReference type="ARBA" id="ARBA00022692"/>
    </source>
</evidence>
<dbReference type="PANTHER" id="PTHR47974">
    <property type="entry name" value="OS07G0415500 PROTEIN"/>
    <property type="match status" value="1"/>
</dbReference>
<dbReference type="PaxDb" id="65489-OBART01G40020.1"/>
<feature type="domain" description="Bulb-type lectin" evidence="17">
    <location>
        <begin position="727"/>
        <end position="850"/>
    </location>
</feature>
<dbReference type="Gene3D" id="3.30.200.20">
    <property type="entry name" value="Phosphorylase Kinase, domain 1"/>
    <property type="match status" value="2"/>
</dbReference>
<evidence type="ECO:0000256" key="2">
    <source>
        <dbReference type="ARBA" id="ARBA00012513"/>
    </source>
</evidence>
<dbReference type="SMART" id="SM00108">
    <property type="entry name" value="B_lectin"/>
    <property type="match status" value="2"/>
</dbReference>
<evidence type="ECO:0000256" key="9">
    <source>
        <dbReference type="ARBA" id="ARBA00023136"/>
    </source>
</evidence>
<dbReference type="Gramene" id="OBART01G40020.1">
    <property type="protein sequence ID" value="OBART01G40020.1"/>
    <property type="gene ID" value="OBART01G40020"/>
</dbReference>
<dbReference type="SUPFAM" id="SSF56112">
    <property type="entry name" value="Protein kinase-like (PK-like)"/>
    <property type="match status" value="2"/>
</dbReference>
<dbReference type="GO" id="GO:0051707">
    <property type="term" value="P:response to other organism"/>
    <property type="evidence" value="ECO:0007669"/>
    <property type="project" value="UniProtKB-ARBA"/>
</dbReference>
<evidence type="ECO:0000259" key="17">
    <source>
        <dbReference type="PROSITE" id="PS50927"/>
    </source>
</evidence>
<feature type="transmembrane region" description="Helical" evidence="15">
    <location>
        <begin position="432"/>
        <end position="455"/>
    </location>
</feature>
<dbReference type="CDD" id="cd14066">
    <property type="entry name" value="STKc_IRAK"/>
    <property type="match status" value="2"/>
</dbReference>
<dbReference type="SMART" id="SM00220">
    <property type="entry name" value="S_TKc"/>
    <property type="match status" value="2"/>
</dbReference>
<keyword evidence="7" id="KW-0067">ATP-binding</keyword>
<evidence type="ECO:0000256" key="11">
    <source>
        <dbReference type="ARBA" id="ARBA00023170"/>
    </source>
</evidence>
<dbReference type="CDD" id="cd01098">
    <property type="entry name" value="PAN_AP_plant"/>
    <property type="match status" value="1"/>
</dbReference>
<reference evidence="19" key="2">
    <citation type="submission" date="2015-03" db="UniProtKB">
        <authorList>
            <consortium name="EnsemblPlants"/>
        </authorList>
    </citation>
    <scope>IDENTIFICATION</scope>
</reference>
<keyword evidence="8 15" id="KW-1133">Transmembrane helix</keyword>
<organism evidence="19">
    <name type="scientific">Oryza barthii</name>
    <dbReference type="NCBI Taxonomy" id="65489"/>
    <lineage>
        <taxon>Eukaryota</taxon>
        <taxon>Viridiplantae</taxon>
        <taxon>Streptophyta</taxon>
        <taxon>Embryophyta</taxon>
        <taxon>Tracheophyta</taxon>
        <taxon>Spermatophyta</taxon>
        <taxon>Magnoliopsida</taxon>
        <taxon>Liliopsida</taxon>
        <taxon>Poales</taxon>
        <taxon>Poaceae</taxon>
        <taxon>BOP clade</taxon>
        <taxon>Oryzoideae</taxon>
        <taxon>Oryzeae</taxon>
        <taxon>Oryzinae</taxon>
        <taxon>Oryza</taxon>
    </lineage>
</organism>
<evidence type="ECO:0000256" key="12">
    <source>
        <dbReference type="ARBA" id="ARBA00047899"/>
    </source>
</evidence>
<dbReference type="PANTHER" id="PTHR47974:SF19">
    <property type="entry name" value="RECEPTOR-LIKE SERINE_THREONINE-PROTEIN KINASE"/>
    <property type="match status" value="1"/>
</dbReference>
<name>A0A0D3EX87_9ORYZ</name>
<evidence type="ECO:0000259" key="18">
    <source>
        <dbReference type="PROSITE" id="PS50948"/>
    </source>
</evidence>
<dbReference type="GO" id="GO:0005524">
    <property type="term" value="F:ATP binding"/>
    <property type="evidence" value="ECO:0007669"/>
    <property type="project" value="UniProtKB-KW"/>
</dbReference>
<dbReference type="FunFam" id="3.30.200.20:FF:000178">
    <property type="entry name" value="serine/threonine-protein kinase PBS1-like"/>
    <property type="match status" value="2"/>
</dbReference>
<comment type="subcellular location">
    <subcellularLocation>
        <location evidence="1">Membrane</location>
        <topology evidence="1">Single-pass type I membrane protein</topology>
    </subcellularLocation>
</comment>
<reference evidence="19" key="1">
    <citation type="journal article" date="2009" name="Rice">
        <title>De Novo Next Generation Sequencing of Plant Genomes.</title>
        <authorList>
            <person name="Rounsley S."/>
            <person name="Marri P.R."/>
            <person name="Yu Y."/>
            <person name="He R."/>
            <person name="Sisneros N."/>
            <person name="Goicoechea J.L."/>
            <person name="Lee S.J."/>
            <person name="Angelova A."/>
            <person name="Kudrna D."/>
            <person name="Luo M."/>
            <person name="Affourtit J."/>
            <person name="Desany B."/>
            <person name="Knight J."/>
            <person name="Niazi F."/>
            <person name="Egholm M."/>
            <person name="Wing R.A."/>
        </authorList>
    </citation>
    <scope>NUCLEOTIDE SEQUENCE [LARGE SCALE GENOMIC DNA]</scope>
    <source>
        <strain evidence="19">cv. IRGC 105608</strain>
    </source>
</reference>
<comment type="catalytic activity">
    <reaction evidence="12">
        <text>L-threonyl-[protein] + ATP = O-phospho-L-threonyl-[protein] + ADP + H(+)</text>
        <dbReference type="Rhea" id="RHEA:46608"/>
        <dbReference type="Rhea" id="RHEA-COMP:11060"/>
        <dbReference type="Rhea" id="RHEA-COMP:11605"/>
        <dbReference type="ChEBI" id="CHEBI:15378"/>
        <dbReference type="ChEBI" id="CHEBI:30013"/>
        <dbReference type="ChEBI" id="CHEBI:30616"/>
        <dbReference type="ChEBI" id="CHEBI:61977"/>
        <dbReference type="ChEBI" id="CHEBI:456216"/>
        <dbReference type="EC" id="2.7.11.1"/>
    </reaction>
</comment>
<dbReference type="InterPro" id="IPR000858">
    <property type="entry name" value="S_locus_glycoprot_dom"/>
</dbReference>
<dbReference type="Proteomes" id="UP000026960">
    <property type="component" value="Chromosome 1"/>
</dbReference>
<dbReference type="EnsemblPlants" id="OBART01G40020.1">
    <property type="protein sequence ID" value="OBART01G40020.1"/>
    <property type="gene ID" value="OBART01G40020"/>
</dbReference>
<evidence type="ECO:0000256" key="1">
    <source>
        <dbReference type="ARBA" id="ARBA00004479"/>
    </source>
</evidence>
<dbReference type="InterPro" id="IPR001480">
    <property type="entry name" value="Bulb-type_lectin_dom"/>
</dbReference>
<keyword evidence="5" id="KW-0732">Signal</keyword>
<dbReference type="InterPro" id="IPR003609">
    <property type="entry name" value="Pan_app"/>
</dbReference>
<dbReference type="GO" id="GO:0048544">
    <property type="term" value="P:recognition of pollen"/>
    <property type="evidence" value="ECO:0007669"/>
    <property type="project" value="InterPro"/>
</dbReference>
<dbReference type="Pfam" id="PF00069">
    <property type="entry name" value="Pkinase"/>
    <property type="match status" value="2"/>
</dbReference>
<dbReference type="STRING" id="65489.A0A0D3EX87"/>
<dbReference type="Gene3D" id="2.90.10.10">
    <property type="entry name" value="Bulb-type lectin domain"/>
    <property type="match status" value="2"/>
</dbReference>
<dbReference type="InterPro" id="IPR008271">
    <property type="entry name" value="Ser/Thr_kinase_AS"/>
</dbReference>
<evidence type="ECO:0000259" key="16">
    <source>
        <dbReference type="PROSITE" id="PS50011"/>
    </source>
</evidence>
<dbReference type="FunFam" id="1.10.510.10:FF:000537">
    <property type="entry name" value="Putative receptor-like protein kinase"/>
    <property type="match status" value="1"/>
</dbReference>
<dbReference type="EC" id="2.7.11.1" evidence="2"/>
<evidence type="ECO:0000256" key="3">
    <source>
        <dbReference type="ARBA" id="ARBA00022679"/>
    </source>
</evidence>
<proteinExistence type="predicted"/>
<dbReference type="PROSITE" id="PS00108">
    <property type="entry name" value="PROTEIN_KINASE_ST"/>
    <property type="match status" value="2"/>
</dbReference>
<keyword evidence="20" id="KW-1185">Reference proteome</keyword>
<evidence type="ECO:0000256" key="8">
    <source>
        <dbReference type="ARBA" id="ARBA00022989"/>
    </source>
</evidence>
<keyword evidence="6" id="KW-0547">Nucleotide-binding</keyword>
<evidence type="ECO:0000256" key="13">
    <source>
        <dbReference type="ARBA" id="ARBA00048679"/>
    </source>
</evidence>
<dbReference type="GO" id="GO:0004674">
    <property type="term" value="F:protein serine/threonine kinase activity"/>
    <property type="evidence" value="ECO:0007669"/>
    <property type="project" value="UniProtKB-EC"/>
</dbReference>